<dbReference type="Gene3D" id="3.20.20.140">
    <property type="entry name" value="Metal-dependent hydrolases"/>
    <property type="match status" value="1"/>
</dbReference>
<evidence type="ECO:0000259" key="2">
    <source>
        <dbReference type="Pfam" id="PF04909"/>
    </source>
</evidence>
<dbReference type="PANTHER" id="PTHR21240:SF30">
    <property type="entry name" value="AMIDOHYDROLASE-RELATED DOMAIN-CONTAINING PROTEIN-RELATED"/>
    <property type="match status" value="1"/>
</dbReference>
<keyword evidence="4" id="KW-1185">Reference proteome</keyword>
<dbReference type="GO" id="GO:0016787">
    <property type="term" value="F:hydrolase activity"/>
    <property type="evidence" value="ECO:0007669"/>
    <property type="project" value="InterPro"/>
</dbReference>
<accession>A0A1H2B6W8</accession>
<dbReference type="Proteomes" id="UP000243904">
    <property type="component" value="Chromosome I"/>
</dbReference>
<evidence type="ECO:0000313" key="3">
    <source>
        <dbReference type="EMBL" id="SDT53938.1"/>
    </source>
</evidence>
<keyword evidence="1" id="KW-0456">Lyase</keyword>
<feature type="domain" description="Amidohydrolase-related" evidence="2">
    <location>
        <begin position="19"/>
        <end position="315"/>
    </location>
</feature>
<dbReference type="InterPro" id="IPR006680">
    <property type="entry name" value="Amidohydro-rel"/>
</dbReference>
<name>A0A1H2B6W8_9BRAD</name>
<dbReference type="InterPro" id="IPR032466">
    <property type="entry name" value="Metal_Hydrolase"/>
</dbReference>
<dbReference type="GO" id="GO:0016831">
    <property type="term" value="F:carboxy-lyase activity"/>
    <property type="evidence" value="ECO:0007669"/>
    <property type="project" value="InterPro"/>
</dbReference>
<dbReference type="InterPro" id="IPR032465">
    <property type="entry name" value="ACMSD"/>
</dbReference>
<dbReference type="AlphaFoldDB" id="A0A1H2B6W8"/>
<dbReference type="EMBL" id="LT629750">
    <property type="protein sequence ID" value="SDT53938.1"/>
    <property type="molecule type" value="Genomic_DNA"/>
</dbReference>
<dbReference type="GO" id="GO:0019748">
    <property type="term" value="P:secondary metabolic process"/>
    <property type="evidence" value="ECO:0007669"/>
    <property type="project" value="TreeGrafter"/>
</dbReference>
<reference evidence="4" key="1">
    <citation type="submission" date="2016-10" db="EMBL/GenBank/DDBJ databases">
        <authorList>
            <person name="Varghese N."/>
            <person name="Submissions S."/>
        </authorList>
    </citation>
    <scope>NUCLEOTIDE SEQUENCE [LARGE SCALE GENOMIC DNA]</scope>
    <source>
        <strain evidence="4">GAS369</strain>
    </source>
</reference>
<dbReference type="PANTHER" id="PTHR21240">
    <property type="entry name" value="2-AMINO-3-CARBOXYLMUCONATE-6-SEMIALDEHYDE DECARBOXYLASE"/>
    <property type="match status" value="1"/>
</dbReference>
<organism evidence="3 4">
    <name type="scientific">Bradyrhizobium canariense</name>
    <dbReference type="NCBI Taxonomy" id="255045"/>
    <lineage>
        <taxon>Bacteria</taxon>
        <taxon>Pseudomonadati</taxon>
        <taxon>Pseudomonadota</taxon>
        <taxon>Alphaproteobacteria</taxon>
        <taxon>Hyphomicrobiales</taxon>
        <taxon>Nitrobacteraceae</taxon>
        <taxon>Bradyrhizobium</taxon>
    </lineage>
</organism>
<evidence type="ECO:0000313" key="4">
    <source>
        <dbReference type="Proteomes" id="UP000243904"/>
    </source>
</evidence>
<dbReference type="Pfam" id="PF04909">
    <property type="entry name" value="Amidohydro_2"/>
    <property type="match status" value="1"/>
</dbReference>
<dbReference type="GO" id="GO:0005829">
    <property type="term" value="C:cytosol"/>
    <property type="evidence" value="ECO:0007669"/>
    <property type="project" value="TreeGrafter"/>
</dbReference>
<protein>
    <recommendedName>
        <fullName evidence="2">Amidohydrolase-related domain-containing protein</fullName>
    </recommendedName>
</protein>
<proteinExistence type="predicted"/>
<dbReference type="RefSeq" id="WP_146690462.1">
    <property type="nucleotide sequence ID" value="NZ_LT629750.1"/>
</dbReference>
<sequence>MIIALEEHYFDPDWNNALDTRHHSVRMPSPLVKRMEDLGAQRIREMDEAGIDLQILSHGPPGSQGVREDVAVAWTKAANDRLHAAVQNHPTRFAGFASLPTAHPLAAADELERAVNKLGFKGGMLHSLTEGPFLDDKRYWPIFERAAALDVPLYIHPADPNPAVIKAYYGDYAKTHPMFIRAAWGFTFEAGTQAMRLVLSGLFDAHPDVKIILGHLGETIPYTLARIDEALSRDTPMKNFREVFSSHFYVTTSGFFSDPALQCCITEIGIDRIMFSIDWPYASNTAGVQWMHKTWLNDADKSKIFSGNAKRLLRI</sequence>
<gene>
    <name evidence="3" type="ORF">SAMN05444158_6856</name>
</gene>
<dbReference type="SUPFAM" id="SSF51556">
    <property type="entry name" value="Metallo-dependent hydrolases"/>
    <property type="match status" value="1"/>
</dbReference>
<evidence type="ECO:0000256" key="1">
    <source>
        <dbReference type="ARBA" id="ARBA00023239"/>
    </source>
</evidence>